<organism evidence="3 4">
    <name type="scientific">Anaerovorax odorimutans</name>
    <dbReference type="NCBI Taxonomy" id="109327"/>
    <lineage>
        <taxon>Bacteria</taxon>
        <taxon>Bacillati</taxon>
        <taxon>Bacillota</taxon>
        <taxon>Clostridia</taxon>
        <taxon>Peptostreptococcales</taxon>
        <taxon>Anaerovoracaceae</taxon>
        <taxon>Anaerovorax</taxon>
    </lineage>
</organism>
<keyword evidence="4" id="KW-1185">Reference proteome</keyword>
<dbReference type="EMBL" id="JANFXK010000073">
    <property type="protein sequence ID" value="MCQ4638644.1"/>
    <property type="molecule type" value="Genomic_DNA"/>
</dbReference>
<evidence type="ECO:0000313" key="3">
    <source>
        <dbReference type="EMBL" id="MCQ4638644.1"/>
    </source>
</evidence>
<gene>
    <name evidence="3" type="ORF">NE619_18110</name>
</gene>
<dbReference type="PANTHER" id="PTHR33988:SF2">
    <property type="entry name" value="ENDORIBONUCLEASE MAZF"/>
    <property type="match status" value="1"/>
</dbReference>
<protein>
    <submittedName>
        <fullName evidence="3">Type II toxin-antitoxin system PemK/MazF family toxin</fullName>
    </submittedName>
</protein>
<comment type="caution">
    <text evidence="3">The sequence shown here is derived from an EMBL/GenBank/DDBJ whole genome shotgun (WGS) entry which is preliminary data.</text>
</comment>
<dbReference type="RefSeq" id="WP_256133847.1">
    <property type="nucleotide sequence ID" value="NZ_JANFXK010000073.1"/>
</dbReference>
<proteinExistence type="inferred from homology"/>
<dbReference type="InterPro" id="IPR011067">
    <property type="entry name" value="Plasmid_toxin/cell-grow_inhib"/>
</dbReference>
<comment type="similarity">
    <text evidence="1">Belongs to the PemK/MazF family.</text>
</comment>
<dbReference type="PANTHER" id="PTHR33988">
    <property type="entry name" value="ENDORIBONUCLEASE MAZF-RELATED"/>
    <property type="match status" value="1"/>
</dbReference>
<dbReference type="SUPFAM" id="SSF50118">
    <property type="entry name" value="Cell growth inhibitor/plasmid maintenance toxic component"/>
    <property type="match status" value="1"/>
</dbReference>
<evidence type="ECO:0000256" key="1">
    <source>
        <dbReference type="ARBA" id="ARBA00007521"/>
    </source>
</evidence>
<evidence type="ECO:0000256" key="2">
    <source>
        <dbReference type="ARBA" id="ARBA00022649"/>
    </source>
</evidence>
<dbReference type="Pfam" id="PF02452">
    <property type="entry name" value="PemK_toxin"/>
    <property type="match status" value="1"/>
</dbReference>
<feature type="non-terminal residue" evidence="3">
    <location>
        <position position="164"/>
    </location>
</feature>
<dbReference type="InterPro" id="IPR003477">
    <property type="entry name" value="PemK-like"/>
</dbReference>
<dbReference type="Proteomes" id="UP001524502">
    <property type="component" value="Unassembled WGS sequence"/>
</dbReference>
<accession>A0ABT1RTW1</accession>
<sequence length="164" mass="18488">MKKILFRGDIYYADLNPVIGSEQGGKRPVVIIQNDLGNRYSPTVIVAAVTGRKKIKLPTHVALKGIPELDHDSIILLEQLRTIDKQRLREPIGSLDKLTMKELDQALLVSIGIKKKADTPLILCLCPTCASQFYDNPDYSIRRLDLEQEEKDACMYCSVRQGFD</sequence>
<evidence type="ECO:0000313" key="4">
    <source>
        <dbReference type="Proteomes" id="UP001524502"/>
    </source>
</evidence>
<reference evidence="3 4" key="1">
    <citation type="submission" date="2022-06" db="EMBL/GenBank/DDBJ databases">
        <title>Isolation of gut microbiota from human fecal samples.</title>
        <authorList>
            <person name="Pamer E.G."/>
            <person name="Barat B."/>
            <person name="Waligurski E."/>
            <person name="Medina S."/>
            <person name="Paddock L."/>
            <person name="Mostad J."/>
        </authorList>
    </citation>
    <scope>NUCLEOTIDE SEQUENCE [LARGE SCALE GENOMIC DNA]</scope>
    <source>
        <strain evidence="3 4">SL.3.17</strain>
    </source>
</reference>
<keyword evidence="2" id="KW-1277">Toxin-antitoxin system</keyword>
<name>A0ABT1RTW1_9FIRM</name>
<dbReference type="Gene3D" id="2.30.30.110">
    <property type="match status" value="1"/>
</dbReference>